<keyword evidence="5" id="KW-0028">Amino-acid biosynthesis</keyword>
<dbReference type="InterPro" id="IPR046825">
    <property type="entry name" value="PDH_C"/>
</dbReference>
<dbReference type="PANTHER" id="PTHR21363:SF0">
    <property type="entry name" value="PREPHENATE DEHYDROGENASE [NADP(+)]"/>
    <property type="match status" value="1"/>
</dbReference>
<dbReference type="PROSITE" id="PS51176">
    <property type="entry name" value="PDH_ADH"/>
    <property type="match status" value="1"/>
</dbReference>
<dbReference type="EC" id="1.3.1.12" evidence="3"/>
<evidence type="ECO:0000256" key="5">
    <source>
        <dbReference type="ARBA" id="ARBA00022605"/>
    </source>
</evidence>
<comment type="catalytic activity">
    <reaction evidence="9">
        <text>prephenate + NAD(+) = 3-(4-hydroxyphenyl)pyruvate + CO2 + NADH</text>
        <dbReference type="Rhea" id="RHEA:13869"/>
        <dbReference type="ChEBI" id="CHEBI:16526"/>
        <dbReference type="ChEBI" id="CHEBI:29934"/>
        <dbReference type="ChEBI" id="CHEBI:36242"/>
        <dbReference type="ChEBI" id="CHEBI:57540"/>
        <dbReference type="ChEBI" id="CHEBI:57945"/>
        <dbReference type="EC" id="1.3.1.12"/>
    </reaction>
</comment>
<dbReference type="SUPFAM" id="SSF48179">
    <property type="entry name" value="6-phosphogluconate dehydrogenase C-terminal domain-like"/>
    <property type="match status" value="1"/>
</dbReference>
<dbReference type="Pfam" id="PF02153">
    <property type="entry name" value="PDH_N"/>
    <property type="match status" value="1"/>
</dbReference>
<comment type="similarity">
    <text evidence="2">Belongs to the prephenate/arogenate dehydrogenase family.</text>
</comment>
<dbReference type="GO" id="GO:0004665">
    <property type="term" value="F:prephenate dehydrogenase (NADP+) activity"/>
    <property type="evidence" value="ECO:0007669"/>
    <property type="project" value="InterPro"/>
</dbReference>
<keyword evidence="6" id="KW-0560">Oxidoreductase</keyword>
<dbReference type="FunFam" id="1.10.3660.10:FF:000003">
    <property type="entry name" value="Prephenate dehydrogenase"/>
    <property type="match status" value="1"/>
</dbReference>
<evidence type="ECO:0000313" key="12">
    <source>
        <dbReference type="Proteomes" id="UP000234881"/>
    </source>
</evidence>
<keyword evidence="4" id="KW-0827">Tyrosine biosynthesis</keyword>
<dbReference type="InterPro" id="IPR008927">
    <property type="entry name" value="6-PGluconate_DH-like_C_sf"/>
</dbReference>
<evidence type="ECO:0000256" key="4">
    <source>
        <dbReference type="ARBA" id="ARBA00022498"/>
    </source>
</evidence>
<gene>
    <name evidence="11" type="ORF">C0081_06240</name>
</gene>
<dbReference type="PANTHER" id="PTHR21363">
    <property type="entry name" value="PREPHENATE DEHYDROGENASE"/>
    <property type="match status" value="1"/>
</dbReference>
<sequence>MSDFLFKRMTLIGIGLLGSSIALAARQKGLVEHIAIHTRSQATLARAEELSLGDSYHKDVADSVKDADLVIVCTPVGACEAVAKAIAPYLAEGAIVTDVGSVKASIIRQMQPYLPKTVHFIPGHPIAGTEQSGPDSGFAELFINRWCILTPPEGTDAAAVDKLAQFWTVLGSNVETMDANHHDHVLAITSHLPHLIAYNIVGTASDLEMVTNSEVIKYSAGGFRDSTRLAASDPTMWRDVFLHNKEATLEMLGRFTEDLTALQRAIRWGDGDTLYELFSRTRSIRRSIIDAGQEVDASDFGRHIVEGGETRAEQLKSDDHKDTGS</sequence>
<dbReference type="OrthoDB" id="9802008at2"/>
<dbReference type="SUPFAM" id="SSF51735">
    <property type="entry name" value="NAD(P)-binding Rossmann-fold domains"/>
    <property type="match status" value="1"/>
</dbReference>
<feature type="domain" description="Prephenate/arogenate dehydrogenase" evidence="10">
    <location>
        <begin position="7"/>
        <end position="296"/>
    </location>
</feature>
<evidence type="ECO:0000313" key="11">
    <source>
        <dbReference type="EMBL" id="PLW78049.1"/>
    </source>
</evidence>
<dbReference type="InterPro" id="IPR036291">
    <property type="entry name" value="NAD(P)-bd_dom_sf"/>
</dbReference>
<dbReference type="RefSeq" id="WP_101532957.1">
    <property type="nucleotide sequence ID" value="NZ_PKUQ01000011.1"/>
</dbReference>
<dbReference type="NCBIfam" id="NF005694">
    <property type="entry name" value="PRK07502.1"/>
    <property type="match status" value="1"/>
</dbReference>
<comment type="pathway">
    <text evidence="1">Amino-acid biosynthesis; L-tyrosine biosynthesis; (4-hydroxyphenyl)pyruvate from prephenate (NAD(+) route): step 1/1.</text>
</comment>
<protein>
    <recommendedName>
        <fullName evidence="3">prephenate dehydrogenase</fullName>
        <ecNumber evidence="3">1.3.1.12</ecNumber>
    </recommendedName>
</protein>
<reference evidence="11 12" key="1">
    <citation type="submission" date="2018-01" db="EMBL/GenBank/DDBJ databases">
        <title>The draft genome sequence of Cohaesibacter sp. H1304.</title>
        <authorList>
            <person name="Wang N.-N."/>
            <person name="Du Z.-J."/>
        </authorList>
    </citation>
    <scope>NUCLEOTIDE SEQUENCE [LARGE SCALE GENOMIC DNA]</scope>
    <source>
        <strain evidence="11 12">H1304</strain>
    </source>
</reference>
<evidence type="ECO:0000256" key="6">
    <source>
        <dbReference type="ARBA" id="ARBA00023002"/>
    </source>
</evidence>
<dbReference type="EMBL" id="PKUQ01000011">
    <property type="protein sequence ID" value="PLW78049.1"/>
    <property type="molecule type" value="Genomic_DNA"/>
</dbReference>
<dbReference type="Gene3D" id="1.10.3660.10">
    <property type="entry name" value="6-phosphogluconate dehydrogenase C-terminal like domain"/>
    <property type="match status" value="1"/>
</dbReference>
<dbReference type="InterPro" id="IPR046826">
    <property type="entry name" value="PDH_N"/>
</dbReference>
<evidence type="ECO:0000256" key="2">
    <source>
        <dbReference type="ARBA" id="ARBA00007964"/>
    </source>
</evidence>
<evidence type="ECO:0000256" key="9">
    <source>
        <dbReference type="ARBA" id="ARBA00049260"/>
    </source>
</evidence>
<dbReference type="Gene3D" id="3.40.50.720">
    <property type="entry name" value="NAD(P)-binding Rossmann-like Domain"/>
    <property type="match status" value="1"/>
</dbReference>
<dbReference type="Pfam" id="PF20463">
    <property type="entry name" value="PDH_C"/>
    <property type="match status" value="1"/>
</dbReference>
<keyword evidence="7" id="KW-0520">NAD</keyword>
<dbReference type="GO" id="GO:0008977">
    <property type="term" value="F:prephenate dehydrogenase (NAD+) activity"/>
    <property type="evidence" value="ECO:0007669"/>
    <property type="project" value="UniProtKB-EC"/>
</dbReference>
<evidence type="ECO:0000256" key="3">
    <source>
        <dbReference type="ARBA" id="ARBA00012068"/>
    </source>
</evidence>
<evidence type="ECO:0000256" key="7">
    <source>
        <dbReference type="ARBA" id="ARBA00023027"/>
    </source>
</evidence>
<dbReference type="Proteomes" id="UP000234881">
    <property type="component" value="Unassembled WGS sequence"/>
</dbReference>
<evidence type="ECO:0000256" key="8">
    <source>
        <dbReference type="ARBA" id="ARBA00023141"/>
    </source>
</evidence>
<comment type="caution">
    <text evidence="11">The sequence shown here is derived from an EMBL/GenBank/DDBJ whole genome shotgun (WGS) entry which is preliminary data.</text>
</comment>
<dbReference type="AlphaFoldDB" id="A0A2N5XU84"/>
<keyword evidence="8" id="KW-0057">Aromatic amino acid biosynthesis</keyword>
<dbReference type="InterPro" id="IPR050812">
    <property type="entry name" value="Preph/Arog_dehydrog"/>
</dbReference>
<accession>A0A2N5XU84</accession>
<evidence type="ECO:0000256" key="1">
    <source>
        <dbReference type="ARBA" id="ARBA00005067"/>
    </source>
</evidence>
<dbReference type="InterPro" id="IPR003099">
    <property type="entry name" value="Prephen_DH"/>
</dbReference>
<dbReference type="FunFam" id="3.40.50.720:FF:000208">
    <property type="entry name" value="Prephenate dehydrogenase"/>
    <property type="match status" value="1"/>
</dbReference>
<dbReference type="GO" id="GO:0070403">
    <property type="term" value="F:NAD+ binding"/>
    <property type="evidence" value="ECO:0007669"/>
    <property type="project" value="InterPro"/>
</dbReference>
<organism evidence="11 12">
    <name type="scientific">Cohaesibacter celericrescens</name>
    <dbReference type="NCBI Taxonomy" id="2067669"/>
    <lineage>
        <taxon>Bacteria</taxon>
        <taxon>Pseudomonadati</taxon>
        <taxon>Pseudomonadota</taxon>
        <taxon>Alphaproteobacteria</taxon>
        <taxon>Hyphomicrobiales</taxon>
        <taxon>Cohaesibacteraceae</taxon>
    </lineage>
</organism>
<dbReference type="GO" id="GO:0006571">
    <property type="term" value="P:tyrosine biosynthetic process"/>
    <property type="evidence" value="ECO:0007669"/>
    <property type="project" value="UniProtKB-KW"/>
</dbReference>
<proteinExistence type="inferred from homology"/>
<name>A0A2N5XU84_9HYPH</name>
<keyword evidence="12" id="KW-1185">Reference proteome</keyword>
<evidence type="ECO:0000259" key="10">
    <source>
        <dbReference type="PROSITE" id="PS51176"/>
    </source>
</evidence>